<dbReference type="OrthoDB" id="5957813at2759"/>
<dbReference type="GO" id="GO:0016758">
    <property type="term" value="F:hexosyltransferase activity"/>
    <property type="evidence" value="ECO:0007669"/>
    <property type="project" value="InterPro"/>
</dbReference>
<reference evidence="11" key="2">
    <citation type="submission" date="2021-01" db="UniProtKB">
        <authorList>
            <consortium name="EnsemblMetazoa"/>
        </authorList>
    </citation>
    <scope>IDENTIFICATION</scope>
</reference>
<dbReference type="RefSeq" id="XP_030833898.1">
    <property type="nucleotide sequence ID" value="XM_030978038.1"/>
</dbReference>
<dbReference type="KEGG" id="spu:115921035"/>
<evidence type="ECO:0000256" key="3">
    <source>
        <dbReference type="ARBA" id="ARBA00022676"/>
    </source>
</evidence>
<keyword evidence="9" id="KW-0472">Membrane</keyword>
<keyword evidence="3 10" id="KW-0328">Glycosyltransferase</keyword>
<dbReference type="GO" id="GO:0006493">
    <property type="term" value="P:protein O-linked glycosylation"/>
    <property type="evidence" value="ECO:0000318"/>
    <property type="project" value="GO_Central"/>
</dbReference>
<evidence type="ECO:0000256" key="10">
    <source>
        <dbReference type="RuleBase" id="RU363063"/>
    </source>
</evidence>
<evidence type="ECO:0000313" key="12">
    <source>
        <dbReference type="Proteomes" id="UP000007110"/>
    </source>
</evidence>
<dbReference type="Pfam" id="PF01762">
    <property type="entry name" value="Galactosyl_T"/>
    <property type="match status" value="1"/>
</dbReference>
<organism evidence="11 12">
    <name type="scientific">Strongylocentrotus purpuratus</name>
    <name type="common">Purple sea urchin</name>
    <dbReference type="NCBI Taxonomy" id="7668"/>
    <lineage>
        <taxon>Eukaryota</taxon>
        <taxon>Metazoa</taxon>
        <taxon>Echinodermata</taxon>
        <taxon>Eleutherozoa</taxon>
        <taxon>Echinozoa</taxon>
        <taxon>Echinoidea</taxon>
        <taxon>Euechinoidea</taxon>
        <taxon>Echinacea</taxon>
        <taxon>Camarodonta</taxon>
        <taxon>Echinidea</taxon>
        <taxon>Strongylocentrotidae</taxon>
        <taxon>Strongylocentrotus</taxon>
    </lineage>
</organism>
<dbReference type="GeneID" id="115921035"/>
<dbReference type="OMA" id="WGMAARS"/>
<dbReference type="FunFam" id="3.90.550.50:FF:000040">
    <property type="entry name" value="Hexosyltransferase"/>
    <property type="match status" value="1"/>
</dbReference>
<dbReference type="EC" id="2.4.1.-" evidence="10"/>
<dbReference type="AlphaFoldDB" id="A0A7M7NAY4"/>
<dbReference type="PANTHER" id="PTHR11214">
    <property type="entry name" value="BETA-1,3-N-ACETYLGLUCOSAMINYLTRANSFERASE"/>
    <property type="match status" value="1"/>
</dbReference>
<comment type="similarity">
    <text evidence="2 10">Belongs to the glycosyltransferase 31 family.</text>
</comment>
<dbReference type="InterPro" id="IPR002659">
    <property type="entry name" value="Glyco_trans_31"/>
</dbReference>
<comment type="subcellular location">
    <subcellularLocation>
        <location evidence="1 10">Golgi apparatus membrane</location>
        <topology evidence="1 10">Single-pass type II membrane protein</topology>
    </subcellularLocation>
</comment>
<evidence type="ECO:0000256" key="9">
    <source>
        <dbReference type="ARBA" id="ARBA00023136"/>
    </source>
</evidence>
<evidence type="ECO:0000256" key="4">
    <source>
        <dbReference type="ARBA" id="ARBA00022679"/>
    </source>
</evidence>
<keyword evidence="7" id="KW-1133">Transmembrane helix</keyword>
<dbReference type="GO" id="GO:0000139">
    <property type="term" value="C:Golgi membrane"/>
    <property type="evidence" value="ECO:0000318"/>
    <property type="project" value="GO_Central"/>
</dbReference>
<protein>
    <recommendedName>
        <fullName evidence="10">Hexosyltransferase</fullName>
        <ecNumber evidence="10">2.4.1.-</ecNumber>
    </recommendedName>
</protein>
<evidence type="ECO:0000313" key="11">
    <source>
        <dbReference type="EnsemblMetazoa" id="XP_030833898"/>
    </source>
</evidence>
<dbReference type="InParanoid" id="A0A7M7NAY4"/>
<dbReference type="GO" id="GO:0016757">
    <property type="term" value="F:glycosyltransferase activity"/>
    <property type="evidence" value="ECO:0000318"/>
    <property type="project" value="GO_Central"/>
</dbReference>
<proteinExistence type="inferred from homology"/>
<keyword evidence="8 10" id="KW-0333">Golgi apparatus</keyword>
<dbReference type="PANTHER" id="PTHR11214:SF364">
    <property type="entry name" value="HEXOSYLTRANSFERASE"/>
    <property type="match status" value="1"/>
</dbReference>
<evidence type="ECO:0000256" key="5">
    <source>
        <dbReference type="ARBA" id="ARBA00022692"/>
    </source>
</evidence>
<keyword evidence="4" id="KW-0808">Transferase</keyword>
<evidence type="ECO:0000256" key="7">
    <source>
        <dbReference type="ARBA" id="ARBA00022989"/>
    </source>
</evidence>
<dbReference type="EnsemblMetazoa" id="XM_030978038">
    <property type="protein sequence ID" value="XP_030833898"/>
    <property type="gene ID" value="LOC115921035"/>
</dbReference>
<name>A0A7M7NAY4_STRPU</name>
<evidence type="ECO:0000256" key="8">
    <source>
        <dbReference type="ARBA" id="ARBA00023034"/>
    </source>
</evidence>
<evidence type="ECO:0000256" key="2">
    <source>
        <dbReference type="ARBA" id="ARBA00008661"/>
    </source>
</evidence>
<keyword evidence="12" id="KW-1185">Reference proteome</keyword>
<reference evidence="12" key="1">
    <citation type="submission" date="2015-02" db="EMBL/GenBank/DDBJ databases">
        <title>Genome sequencing for Strongylocentrotus purpuratus.</title>
        <authorList>
            <person name="Murali S."/>
            <person name="Liu Y."/>
            <person name="Vee V."/>
            <person name="English A."/>
            <person name="Wang M."/>
            <person name="Skinner E."/>
            <person name="Han Y."/>
            <person name="Muzny D.M."/>
            <person name="Worley K.C."/>
            <person name="Gibbs R.A."/>
        </authorList>
    </citation>
    <scope>NUCLEOTIDE SEQUENCE</scope>
</reference>
<evidence type="ECO:0000256" key="6">
    <source>
        <dbReference type="ARBA" id="ARBA00022968"/>
    </source>
</evidence>
<evidence type="ECO:0000256" key="1">
    <source>
        <dbReference type="ARBA" id="ARBA00004323"/>
    </source>
</evidence>
<dbReference type="Proteomes" id="UP000007110">
    <property type="component" value="Unassembled WGS sequence"/>
</dbReference>
<sequence length="430" mass="49366">MRNSSILLPGEIDEIAREFYAKLAEKLEKKEKVISVLPTMSKAQRINIYEEAYKKYNISSKKGTVVAKNKRGQTKVLVTKPQVLPTDETYLGPMLDFAKEFKETDESRELGRGYEQMVRPERPNREKLKRAKMIKTPGMLNSTVWKSYIDLHEYRYILNPKEKCMTDEGTYKRISLLMIVASAPKNFDRRDAIRRTWGMAARSTAMHLETVFLIGAVSNRQVTDDLRRELVNYGDIVQEDFIDSYLNLTIKTVMGIKWASRYCQNAKFVMKTDDDMAVNTMKMLVYLRTAPSRNFVAGKAAFNFDIIRNVYDKFYVPYSVTKDDKYPPYCIGIGYVISMDVVHKTYIAALQTPLFPWEDVYVGFCLRRIGVIPTMIKGFMGGGFFDDAKGGALRTDHTSLNHLRSSYVIHDVTVTQLGMVWGQWAGLPQP</sequence>
<keyword evidence="6" id="KW-0735">Signal-anchor</keyword>
<dbReference type="Gene3D" id="3.90.550.50">
    <property type="match status" value="1"/>
</dbReference>
<accession>A0A7M7NAY4</accession>
<keyword evidence="5" id="KW-0812">Transmembrane</keyword>